<organism evidence="4 5">
    <name type="scientific">Capsicum annuum</name>
    <name type="common">Capsicum pepper</name>
    <dbReference type="NCBI Taxonomy" id="4072"/>
    <lineage>
        <taxon>Eukaryota</taxon>
        <taxon>Viridiplantae</taxon>
        <taxon>Streptophyta</taxon>
        <taxon>Embryophyta</taxon>
        <taxon>Tracheophyta</taxon>
        <taxon>Spermatophyta</taxon>
        <taxon>Magnoliopsida</taxon>
        <taxon>eudicotyledons</taxon>
        <taxon>Gunneridae</taxon>
        <taxon>Pentapetalae</taxon>
        <taxon>asterids</taxon>
        <taxon>lamiids</taxon>
        <taxon>Solanales</taxon>
        <taxon>Solanaceae</taxon>
        <taxon>Solanoideae</taxon>
        <taxon>Capsiceae</taxon>
        <taxon>Capsicum</taxon>
    </lineage>
</organism>
<dbReference type="InterPro" id="IPR050148">
    <property type="entry name" value="Terpene_synthase-like"/>
</dbReference>
<dbReference type="Gramene" id="PHT74893">
    <property type="protein sequence ID" value="PHT74893"/>
    <property type="gene ID" value="T459_22170"/>
</dbReference>
<dbReference type="InterPro" id="IPR044814">
    <property type="entry name" value="Terpene_cyclase_plant_C1"/>
</dbReference>
<dbReference type="OMA" id="YLWTYAV"/>
<dbReference type="AlphaFoldDB" id="A0A2G2YYT6"/>
<dbReference type="PANTHER" id="PTHR31225">
    <property type="entry name" value="OS04G0344100 PROTEIN-RELATED"/>
    <property type="match status" value="1"/>
</dbReference>
<dbReference type="InterPro" id="IPR036965">
    <property type="entry name" value="Terpene_synth_N_sf"/>
</dbReference>
<sequence>MQEITTQEKHELDELKEITRKMLVETPDNSTKKLVLIGALQRLGVAYHFPMEIEASLQNIFDVSQLLSENNVDDNLYIVSLRFRLVRQQGHYMFPAVFKKFTNQDGKFKETLTNDVQGLLSLYEATHLRVRDEEILEEALTFATTHLESIVASNLSNNLLKDQVTEALSQPIRKTLPRVGARKYISTYENYDAHDDLLLRFAKLDFNALQKLHQRELSELTSRARKMMTKVLKMASIIDDTFDAYAIFDELVPFNNAIQWDTNAIDSVPSYLRPAYRALLDVYSEMEQVLAKECKLDRVYYAKYEMKKLVRAYFKEAQWLNDDYTPKFEEHIETALVTGAYMMGATTSLVGMMEFISRETFEWLKNEPLIVRAASLISRVMDDIVGHEYVNPNNFQACLQLVDSVFKLVVTIFDVDDKISALQKSTPSADMLAWDQFFRGHQQISFRRIAPSGIGGGLGGICCGGGGPSIATGGRSVGRY</sequence>
<accession>A0A2G2YYT6</accession>
<name>A0A2G2YYT6_CAPAN</name>
<dbReference type="GO" id="GO:0046246">
    <property type="term" value="P:terpene biosynthetic process"/>
    <property type="evidence" value="ECO:0000318"/>
    <property type="project" value="GO_Central"/>
</dbReference>
<keyword evidence="5" id="KW-1185">Reference proteome</keyword>
<dbReference type="InterPro" id="IPR005630">
    <property type="entry name" value="Terpene_synthase_metal-bd"/>
</dbReference>
<dbReference type="Gene3D" id="1.10.600.10">
    <property type="entry name" value="Farnesyl Diphosphate Synthase"/>
    <property type="match status" value="1"/>
</dbReference>
<keyword evidence="1" id="KW-0479">Metal-binding</keyword>
<comment type="caution">
    <text evidence="4">The sequence shown here is derived from an EMBL/GenBank/DDBJ whole genome shotgun (WGS) entry which is preliminary data.</text>
</comment>
<dbReference type="UniPathway" id="UPA00213"/>
<dbReference type="PANTHER" id="PTHR31225:SF225">
    <property type="entry name" value="SESQUITERPENE SYNTHASE 12"/>
    <property type="match status" value="1"/>
</dbReference>
<evidence type="ECO:0000259" key="2">
    <source>
        <dbReference type="Pfam" id="PF01397"/>
    </source>
</evidence>
<evidence type="ECO:0000313" key="4">
    <source>
        <dbReference type="EMBL" id="PHT74893.1"/>
    </source>
</evidence>
<feature type="domain" description="Terpene synthase N-terminal" evidence="2">
    <location>
        <begin position="7"/>
        <end position="168"/>
    </location>
</feature>
<gene>
    <name evidence="4" type="ORF">T459_22170</name>
</gene>
<protein>
    <submittedName>
        <fullName evidence="4">Uncharacterized protein</fullName>
    </submittedName>
</protein>
<evidence type="ECO:0000259" key="3">
    <source>
        <dbReference type="Pfam" id="PF03936"/>
    </source>
</evidence>
<dbReference type="FunFam" id="1.50.10.130:FF:000001">
    <property type="entry name" value="Isoprene synthase, chloroplastic"/>
    <property type="match status" value="1"/>
</dbReference>
<feature type="domain" description="Terpene synthase metal-binding" evidence="3">
    <location>
        <begin position="221"/>
        <end position="388"/>
    </location>
</feature>
<reference evidence="4 5" key="2">
    <citation type="journal article" date="2017" name="Genome Biol.">
        <title>New reference genome sequences of hot pepper reveal the massive evolution of plant disease-resistance genes by retroduplication.</title>
        <authorList>
            <person name="Kim S."/>
            <person name="Park J."/>
            <person name="Yeom S.I."/>
            <person name="Kim Y.M."/>
            <person name="Seo E."/>
            <person name="Kim K.T."/>
            <person name="Kim M.S."/>
            <person name="Lee J.M."/>
            <person name="Cheong K."/>
            <person name="Shin H.S."/>
            <person name="Kim S.B."/>
            <person name="Han K."/>
            <person name="Lee J."/>
            <person name="Park M."/>
            <person name="Lee H.A."/>
            <person name="Lee H.Y."/>
            <person name="Lee Y."/>
            <person name="Oh S."/>
            <person name="Lee J.H."/>
            <person name="Choi E."/>
            <person name="Choi E."/>
            <person name="Lee S.E."/>
            <person name="Jeon J."/>
            <person name="Kim H."/>
            <person name="Choi G."/>
            <person name="Song H."/>
            <person name="Lee J."/>
            <person name="Lee S.C."/>
            <person name="Kwon J.K."/>
            <person name="Lee H.Y."/>
            <person name="Koo N."/>
            <person name="Hong Y."/>
            <person name="Kim R.W."/>
            <person name="Kang W.H."/>
            <person name="Huh J.H."/>
            <person name="Kang B.C."/>
            <person name="Yang T.J."/>
            <person name="Lee Y.H."/>
            <person name="Bennetzen J.L."/>
            <person name="Choi D."/>
        </authorList>
    </citation>
    <scope>NUCLEOTIDE SEQUENCE [LARGE SCALE GENOMIC DNA]</scope>
    <source>
        <strain evidence="5">cv. CM334</strain>
    </source>
</reference>
<dbReference type="Pfam" id="PF03936">
    <property type="entry name" value="Terpene_synth_C"/>
    <property type="match status" value="1"/>
</dbReference>
<dbReference type="EMBL" id="AYRZ02000008">
    <property type="protein sequence ID" value="PHT74893.1"/>
    <property type="molecule type" value="Genomic_DNA"/>
</dbReference>
<dbReference type="CDD" id="cd00684">
    <property type="entry name" value="Terpene_cyclase_plant_C1"/>
    <property type="match status" value="1"/>
</dbReference>
<dbReference type="SUPFAM" id="SSF48239">
    <property type="entry name" value="Terpenoid cyclases/Protein prenyltransferases"/>
    <property type="match status" value="1"/>
</dbReference>
<dbReference type="Proteomes" id="UP000222542">
    <property type="component" value="Unassembled WGS sequence"/>
</dbReference>
<dbReference type="GO" id="GO:0010333">
    <property type="term" value="F:terpene synthase activity"/>
    <property type="evidence" value="ECO:0000318"/>
    <property type="project" value="GO_Central"/>
</dbReference>
<dbReference type="STRING" id="4072.A0A2G2YYT6"/>
<evidence type="ECO:0000313" key="5">
    <source>
        <dbReference type="Proteomes" id="UP000222542"/>
    </source>
</evidence>
<dbReference type="GO" id="GO:0016102">
    <property type="term" value="P:diterpenoid biosynthetic process"/>
    <property type="evidence" value="ECO:0007669"/>
    <property type="project" value="InterPro"/>
</dbReference>
<evidence type="ECO:0000256" key="1">
    <source>
        <dbReference type="ARBA" id="ARBA00022723"/>
    </source>
</evidence>
<dbReference type="InterPro" id="IPR008930">
    <property type="entry name" value="Terpenoid_cyclase/PrenylTrfase"/>
</dbReference>
<dbReference type="GO" id="GO:0000287">
    <property type="term" value="F:magnesium ion binding"/>
    <property type="evidence" value="ECO:0007669"/>
    <property type="project" value="InterPro"/>
</dbReference>
<dbReference type="Pfam" id="PF01397">
    <property type="entry name" value="Terpene_synth"/>
    <property type="match status" value="1"/>
</dbReference>
<reference evidence="4 5" key="1">
    <citation type="journal article" date="2014" name="Nat. Genet.">
        <title>Genome sequence of the hot pepper provides insights into the evolution of pungency in Capsicum species.</title>
        <authorList>
            <person name="Kim S."/>
            <person name="Park M."/>
            <person name="Yeom S.I."/>
            <person name="Kim Y.M."/>
            <person name="Lee J.M."/>
            <person name="Lee H.A."/>
            <person name="Seo E."/>
            <person name="Choi J."/>
            <person name="Cheong K."/>
            <person name="Kim K.T."/>
            <person name="Jung K."/>
            <person name="Lee G.W."/>
            <person name="Oh S.K."/>
            <person name="Bae C."/>
            <person name="Kim S.B."/>
            <person name="Lee H.Y."/>
            <person name="Kim S.Y."/>
            <person name="Kim M.S."/>
            <person name="Kang B.C."/>
            <person name="Jo Y.D."/>
            <person name="Yang H.B."/>
            <person name="Jeong H.J."/>
            <person name="Kang W.H."/>
            <person name="Kwon J.K."/>
            <person name="Shin C."/>
            <person name="Lim J.Y."/>
            <person name="Park J.H."/>
            <person name="Huh J.H."/>
            <person name="Kim J.S."/>
            <person name="Kim B.D."/>
            <person name="Cohen O."/>
            <person name="Paran I."/>
            <person name="Suh M.C."/>
            <person name="Lee S.B."/>
            <person name="Kim Y.K."/>
            <person name="Shin Y."/>
            <person name="Noh S.J."/>
            <person name="Park J."/>
            <person name="Seo Y.S."/>
            <person name="Kwon S.Y."/>
            <person name="Kim H.A."/>
            <person name="Park J.M."/>
            <person name="Kim H.J."/>
            <person name="Choi S.B."/>
            <person name="Bosland P.W."/>
            <person name="Reeves G."/>
            <person name="Jo S.H."/>
            <person name="Lee B.W."/>
            <person name="Cho H.T."/>
            <person name="Choi H.S."/>
            <person name="Lee M.S."/>
            <person name="Yu Y."/>
            <person name="Do Choi Y."/>
            <person name="Park B.S."/>
            <person name="van Deynze A."/>
            <person name="Ashrafi H."/>
            <person name="Hill T."/>
            <person name="Kim W.T."/>
            <person name="Pai H.S."/>
            <person name="Ahn H.K."/>
            <person name="Yeam I."/>
            <person name="Giovannoni J.J."/>
            <person name="Rose J.K."/>
            <person name="Sorensen I."/>
            <person name="Lee S.J."/>
            <person name="Kim R.W."/>
            <person name="Choi I.Y."/>
            <person name="Choi B.S."/>
            <person name="Lim J.S."/>
            <person name="Lee Y.H."/>
            <person name="Choi D."/>
        </authorList>
    </citation>
    <scope>NUCLEOTIDE SEQUENCE [LARGE SCALE GENOMIC DNA]</scope>
    <source>
        <strain evidence="5">cv. CM334</strain>
    </source>
</reference>
<dbReference type="SUPFAM" id="SSF48576">
    <property type="entry name" value="Terpenoid synthases"/>
    <property type="match status" value="1"/>
</dbReference>
<dbReference type="InterPro" id="IPR001906">
    <property type="entry name" value="Terpene_synth_N"/>
</dbReference>
<dbReference type="Gene3D" id="1.50.10.130">
    <property type="entry name" value="Terpene synthase, N-terminal domain"/>
    <property type="match status" value="1"/>
</dbReference>
<dbReference type="InterPro" id="IPR008949">
    <property type="entry name" value="Isoprenoid_synthase_dom_sf"/>
</dbReference>
<proteinExistence type="predicted"/>